<keyword evidence="7 9" id="KW-0460">Magnesium</keyword>
<evidence type="ECO:0000256" key="7">
    <source>
        <dbReference type="ARBA" id="ARBA00022842"/>
    </source>
</evidence>
<comment type="cofactor">
    <cofactor evidence="2 9">
        <name>Mg(2+)</name>
        <dbReference type="ChEBI" id="CHEBI:18420"/>
    </cofactor>
</comment>
<dbReference type="Gene3D" id="3.20.20.20">
    <property type="entry name" value="Dihydropteroate synthase-like"/>
    <property type="match status" value="1"/>
</dbReference>
<dbReference type="PROSITE" id="PS00793">
    <property type="entry name" value="DHPS_2"/>
    <property type="match status" value="1"/>
</dbReference>
<reference evidence="11" key="1">
    <citation type="submission" date="2021-03" db="EMBL/GenBank/DDBJ databases">
        <title>Identification and antibiotic profiling of Wohlfahrtiimonas chitiniclastica, an underestimated human pathogen.</title>
        <authorList>
            <person name="Kopf A."/>
            <person name="Bunk B."/>
            <person name="Coldewey S."/>
            <person name="Gunzer F."/>
            <person name="Riedel T."/>
            <person name="Schroettner P."/>
        </authorList>
    </citation>
    <scope>NUCLEOTIDE SEQUENCE</scope>
    <source>
        <strain evidence="11">DSM 100917</strain>
    </source>
</reference>
<dbReference type="Pfam" id="PF00809">
    <property type="entry name" value="Pterin_bind"/>
    <property type="match status" value="1"/>
</dbReference>
<dbReference type="PANTHER" id="PTHR20941:SF1">
    <property type="entry name" value="FOLIC ACID SYNTHESIS PROTEIN FOL1"/>
    <property type="match status" value="1"/>
</dbReference>
<comment type="pathway">
    <text evidence="3 9">Cofactor biosynthesis; tetrahydrofolate biosynthesis; 7,8-dihydrofolate from 2-amino-4-hydroxy-6-hydroxymethyl-7,8-dihydropteridine diphosphate and 4-aminobenzoate: step 1/2.</text>
</comment>
<dbReference type="EMBL" id="JAGIBU010000001">
    <property type="protein sequence ID" value="MBS7823922.1"/>
    <property type="molecule type" value="Genomic_DNA"/>
</dbReference>
<organism evidence="11 12">
    <name type="scientific">Wohlfahrtiimonas chitiniclastica</name>
    <dbReference type="NCBI Taxonomy" id="400946"/>
    <lineage>
        <taxon>Bacteria</taxon>
        <taxon>Pseudomonadati</taxon>
        <taxon>Pseudomonadota</taxon>
        <taxon>Gammaproteobacteria</taxon>
        <taxon>Cardiobacteriales</taxon>
        <taxon>Ignatzschineriaceae</taxon>
        <taxon>Wohlfahrtiimonas</taxon>
    </lineage>
</organism>
<dbReference type="PANTHER" id="PTHR20941">
    <property type="entry name" value="FOLATE SYNTHESIS PROTEINS"/>
    <property type="match status" value="1"/>
</dbReference>
<dbReference type="RefSeq" id="WP_213403318.1">
    <property type="nucleotide sequence ID" value="NZ_JAGIBT010000001.1"/>
</dbReference>
<name>A0AB35BVU7_9GAMM</name>
<sequence length="275" mass="29641">MTHASLTELLNAQAPIIMGIVNATPNSFSDGGDYFASEDAIMRAHQLVDEGATIIDIGAESSNPKALPISSDEEIARLTPVVSALVGKLPALISIDTYHPETMAVMVDLGVDIINDINGFRDKAAIAAVANSNVDLVVMHLDQPIAAMHTETEHADITQSIIDFCHERAATLTSHGIEQSRLIFDPGFGFGKTTAEQIELLQQLERLTALPYPMLIGLSRKRLIGHLTGVSDAKARIIGNVSAALWCLTKGAKILRVHDVKATQEAFTLWQQLSN</sequence>
<keyword evidence="5 9" id="KW-0808">Transferase</keyword>
<dbReference type="GO" id="GO:0046656">
    <property type="term" value="P:folic acid biosynthetic process"/>
    <property type="evidence" value="ECO:0007669"/>
    <property type="project" value="UniProtKB-KW"/>
</dbReference>
<evidence type="ECO:0000259" key="10">
    <source>
        <dbReference type="PROSITE" id="PS50972"/>
    </source>
</evidence>
<evidence type="ECO:0000256" key="9">
    <source>
        <dbReference type="RuleBase" id="RU361205"/>
    </source>
</evidence>
<dbReference type="PROSITE" id="PS50972">
    <property type="entry name" value="PTERIN_BINDING"/>
    <property type="match status" value="1"/>
</dbReference>
<evidence type="ECO:0000256" key="1">
    <source>
        <dbReference type="ARBA" id="ARBA00000012"/>
    </source>
</evidence>
<dbReference type="InterPro" id="IPR000489">
    <property type="entry name" value="Pterin-binding_dom"/>
</dbReference>
<dbReference type="GO" id="GO:0004156">
    <property type="term" value="F:dihydropteroate synthase activity"/>
    <property type="evidence" value="ECO:0007669"/>
    <property type="project" value="UniProtKB-EC"/>
</dbReference>
<evidence type="ECO:0000256" key="5">
    <source>
        <dbReference type="ARBA" id="ARBA00022679"/>
    </source>
</evidence>
<evidence type="ECO:0000256" key="4">
    <source>
        <dbReference type="ARBA" id="ARBA00012458"/>
    </source>
</evidence>
<protein>
    <recommendedName>
        <fullName evidence="4 9">Dihydropteroate synthase</fullName>
        <shortName evidence="9">DHPS</shortName>
        <ecNumber evidence="4 9">2.5.1.15</ecNumber>
    </recommendedName>
    <alternativeName>
        <fullName evidence="9">Dihydropteroate pyrophosphorylase</fullName>
    </alternativeName>
</protein>
<keyword evidence="6 9" id="KW-0479">Metal-binding</keyword>
<dbReference type="SUPFAM" id="SSF51717">
    <property type="entry name" value="Dihydropteroate synthetase-like"/>
    <property type="match status" value="1"/>
</dbReference>
<dbReference type="InterPro" id="IPR045031">
    <property type="entry name" value="DHP_synth-like"/>
</dbReference>
<dbReference type="Proteomes" id="UP000680020">
    <property type="component" value="Unassembled WGS sequence"/>
</dbReference>
<dbReference type="NCBIfam" id="TIGR01496">
    <property type="entry name" value="DHPS"/>
    <property type="match status" value="1"/>
</dbReference>
<dbReference type="GO" id="GO:0046872">
    <property type="term" value="F:metal ion binding"/>
    <property type="evidence" value="ECO:0007669"/>
    <property type="project" value="UniProtKB-KW"/>
</dbReference>
<comment type="caution">
    <text evidence="11">The sequence shown here is derived from an EMBL/GenBank/DDBJ whole genome shotgun (WGS) entry which is preliminary data.</text>
</comment>
<evidence type="ECO:0000256" key="2">
    <source>
        <dbReference type="ARBA" id="ARBA00001946"/>
    </source>
</evidence>
<feature type="domain" description="Pterin-binding" evidence="10">
    <location>
        <begin position="15"/>
        <end position="268"/>
    </location>
</feature>
<dbReference type="CDD" id="cd00739">
    <property type="entry name" value="DHPS"/>
    <property type="match status" value="1"/>
</dbReference>
<evidence type="ECO:0000313" key="12">
    <source>
        <dbReference type="Proteomes" id="UP000680020"/>
    </source>
</evidence>
<dbReference type="AlphaFoldDB" id="A0AB35BVU7"/>
<keyword evidence="8 9" id="KW-0289">Folate biosynthesis</keyword>
<comment type="catalytic activity">
    <reaction evidence="1">
        <text>(7,8-dihydropterin-6-yl)methyl diphosphate + 4-aminobenzoate = 7,8-dihydropteroate + diphosphate</text>
        <dbReference type="Rhea" id="RHEA:19949"/>
        <dbReference type="ChEBI" id="CHEBI:17836"/>
        <dbReference type="ChEBI" id="CHEBI:17839"/>
        <dbReference type="ChEBI" id="CHEBI:33019"/>
        <dbReference type="ChEBI" id="CHEBI:72950"/>
        <dbReference type="EC" id="2.5.1.15"/>
    </reaction>
</comment>
<evidence type="ECO:0000256" key="8">
    <source>
        <dbReference type="ARBA" id="ARBA00022909"/>
    </source>
</evidence>
<dbReference type="PROSITE" id="PS00792">
    <property type="entry name" value="DHPS_1"/>
    <property type="match status" value="1"/>
</dbReference>
<evidence type="ECO:0000256" key="3">
    <source>
        <dbReference type="ARBA" id="ARBA00004763"/>
    </source>
</evidence>
<proteinExistence type="inferred from homology"/>
<comment type="function">
    <text evidence="9">Catalyzes the condensation of para-aminobenzoate (pABA) with 6-hydroxymethyl-7,8-dihydropterin diphosphate (DHPt-PP) to form 7,8-dihydropteroate (H2Pte), the immediate precursor of folate derivatives.</text>
</comment>
<dbReference type="GO" id="GO:0046654">
    <property type="term" value="P:tetrahydrofolate biosynthetic process"/>
    <property type="evidence" value="ECO:0007669"/>
    <property type="project" value="TreeGrafter"/>
</dbReference>
<accession>A0AB35BVU7</accession>
<dbReference type="InterPro" id="IPR011005">
    <property type="entry name" value="Dihydropteroate_synth-like_sf"/>
</dbReference>
<dbReference type="InterPro" id="IPR006390">
    <property type="entry name" value="DHP_synth_dom"/>
</dbReference>
<evidence type="ECO:0000256" key="6">
    <source>
        <dbReference type="ARBA" id="ARBA00022723"/>
    </source>
</evidence>
<dbReference type="GO" id="GO:0005829">
    <property type="term" value="C:cytosol"/>
    <property type="evidence" value="ECO:0007669"/>
    <property type="project" value="TreeGrafter"/>
</dbReference>
<comment type="similarity">
    <text evidence="9">Belongs to the DHPS family.</text>
</comment>
<dbReference type="EC" id="2.5.1.15" evidence="4 9"/>
<evidence type="ECO:0000313" key="11">
    <source>
        <dbReference type="EMBL" id="MBS7823922.1"/>
    </source>
</evidence>
<gene>
    <name evidence="11" type="primary">folP</name>
    <name evidence="11" type="ORF">J7561_01735</name>
</gene>